<dbReference type="EMBL" id="LAZR01043839">
    <property type="protein sequence ID" value="KKL06118.1"/>
    <property type="molecule type" value="Genomic_DNA"/>
</dbReference>
<dbReference type="AlphaFoldDB" id="A0A0F9D1Y3"/>
<evidence type="ECO:0000313" key="1">
    <source>
        <dbReference type="EMBL" id="KKL06118.1"/>
    </source>
</evidence>
<dbReference type="PANTHER" id="PTHR40275">
    <property type="entry name" value="SSL7038 PROTEIN"/>
    <property type="match status" value="1"/>
</dbReference>
<dbReference type="NCBIfam" id="TIGR02684">
    <property type="entry name" value="dnstrm_HI1420"/>
    <property type="match status" value="1"/>
</dbReference>
<comment type="caution">
    <text evidence="1">The sequence shown here is derived from an EMBL/GenBank/DDBJ whole genome shotgun (WGS) entry which is preliminary data.</text>
</comment>
<gene>
    <name evidence="1" type="ORF">LCGC14_2599240</name>
</gene>
<dbReference type="Pfam" id="PF21716">
    <property type="entry name" value="dnstrm_HI1420"/>
    <property type="match status" value="1"/>
</dbReference>
<accession>A0A0F9D1Y3</accession>
<reference evidence="1" key="1">
    <citation type="journal article" date="2015" name="Nature">
        <title>Complex archaea that bridge the gap between prokaryotes and eukaryotes.</title>
        <authorList>
            <person name="Spang A."/>
            <person name="Saw J.H."/>
            <person name="Jorgensen S.L."/>
            <person name="Zaremba-Niedzwiedzka K."/>
            <person name="Martijn J."/>
            <person name="Lind A.E."/>
            <person name="van Eijk R."/>
            <person name="Schleper C."/>
            <person name="Guy L."/>
            <person name="Ettema T.J."/>
        </authorList>
    </citation>
    <scope>NUCLEOTIDE SEQUENCE</scope>
</reference>
<protein>
    <recommendedName>
        <fullName evidence="2">Addiction module antidote protein</fullName>
    </recommendedName>
</protein>
<sequence length="112" mass="12421">SILAKLFRISKKVNNMSKSISYKKSLVERLKNPKEAAAYLNASLEDEDLRVFLVALRDVAEAHGGVSSLAKETDLNRESLYRTLSLQGNPTIMNLFLMLDALGLEINIKAAI</sequence>
<evidence type="ECO:0008006" key="2">
    <source>
        <dbReference type="Google" id="ProtNLM"/>
    </source>
</evidence>
<dbReference type="InterPro" id="IPR014057">
    <property type="entry name" value="HI1420"/>
</dbReference>
<feature type="non-terminal residue" evidence="1">
    <location>
        <position position="1"/>
    </location>
</feature>
<dbReference type="PANTHER" id="PTHR40275:SF1">
    <property type="entry name" value="SSL7038 PROTEIN"/>
    <property type="match status" value="1"/>
</dbReference>
<organism evidence="1">
    <name type="scientific">marine sediment metagenome</name>
    <dbReference type="NCBI Taxonomy" id="412755"/>
    <lineage>
        <taxon>unclassified sequences</taxon>
        <taxon>metagenomes</taxon>
        <taxon>ecological metagenomes</taxon>
    </lineage>
</organism>
<proteinExistence type="predicted"/>
<name>A0A0F9D1Y3_9ZZZZ</name>